<organism evidence="2 3">
    <name type="scientific">Rhizophagus clarus</name>
    <dbReference type="NCBI Taxonomy" id="94130"/>
    <lineage>
        <taxon>Eukaryota</taxon>
        <taxon>Fungi</taxon>
        <taxon>Fungi incertae sedis</taxon>
        <taxon>Mucoromycota</taxon>
        <taxon>Glomeromycotina</taxon>
        <taxon>Glomeromycetes</taxon>
        <taxon>Glomerales</taxon>
        <taxon>Glomeraceae</taxon>
        <taxon>Rhizophagus</taxon>
    </lineage>
</organism>
<accession>A0A2Z6SMT9</accession>
<dbReference type="GO" id="GO:0004674">
    <property type="term" value="F:protein serine/threonine kinase activity"/>
    <property type="evidence" value="ECO:0007669"/>
    <property type="project" value="TreeGrafter"/>
</dbReference>
<gene>
    <name evidence="2" type="ORF">RclHR1_08290001</name>
</gene>
<dbReference type="SMART" id="SM00220">
    <property type="entry name" value="S_TKc"/>
    <property type="match status" value="1"/>
</dbReference>
<dbReference type="Gene3D" id="1.10.510.10">
    <property type="entry name" value="Transferase(Phosphotransferase) domain 1"/>
    <property type="match status" value="1"/>
</dbReference>
<dbReference type="EMBL" id="BEXD01004236">
    <property type="protein sequence ID" value="GBC08647.1"/>
    <property type="molecule type" value="Genomic_DNA"/>
</dbReference>
<name>A0A2Z6SMT9_9GLOM</name>
<feature type="domain" description="Protein kinase" evidence="1">
    <location>
        <begin position="1281"/>
        <end position="1562"/>
    </location>
</feature>
<dbReference type="SUPFAM" id="SSF56112">
    <property type="entry name" value="Protein kinase-like (PK-like)"/>
    <property type="match status" value="1"/>
</dbReference>
<reference evidence="2 3" key="1">
    <citation type="submission" date="2017-11" db="EMBL/GenBank/DDBJ databases">
        <title>The genome of Rhizophagus clarus HR1 reveals common genetic basis of auxotrophy among arbuscular mycorrhizal fungi.</title>
        <authorList>
            <person name="Kobayashi Y."/>
        </authorList>
    </citation>
    <scope>NUCLEOTIDE SEQUENCE [LARGE SCALE GENOMIC DNA]</scope>
    <source>
        <strain evidence="2 3">HR1</strain>
    </source>
</reference>
<dbReference type="InterPro" id="IPR051681">
    <property type="entry name" value="Ser/Thr_Kinases-Pseudokinases"/>
</dbReference>
<dbReference type="PANTHER" id="PTHR44329">
    <property type="entry name" value="SERINE/THREONINE-PROTEIN KINASE TNNI3K-RELATED"/>
    <property type="match status" value="1"/>
</dbReference>
<proteinExistence type="predicted"/>
<evidence type="ECO:0000313" key="3">
    <source>
        <dbReference type="Proteomes" id="UP000247702"/>
    </source>
</evidence>
<dbReference type="Proteomes" id="UP000247702">
    <property type="component" value="Unassembled WGS sequence"/>
</dbReference>
<evidence type="ECO:0000313" key="2">
    <source>
        <dbReference type="EMBL" id="GBC08647.1"/>
    </source>
</evidence>
<dbReference type="InterPro" id="IPR011009">
    <property type="entry name" value="Kinase-like_dom_sf"/>
</dbReference>
<dbReference type="InterPro" id="IPR001245">
    <property type="entry name" value="Ser-Thr/Tyr_kinase_cat_dom"/>
</dbReference>
<sequence length="1628" mass="193696">MSLQRNYERNFTNRTSGNEEIDKFIQVMQLNINKNSPDMLFEWIPYNLFYNIKEIFKGTIYSAKWKDGPLYRNNYNHVFTRKLDINVTLKCLHDSQNVFDEISTKVNNLNNILKVYGISQNPDTNNYIMVLEDEYKKHCMKCDQIYTNIYYKWCRPCEMNCLEKGSGNEKIDNFIQEMQLQIIYPTDTVLEWIPYSQLVEIEEIGNEICSAKWTSGPLYWKDKKYIREQSKEVVFKYLELISITDESLIEYKNDLLKSGIKIYGISQNLDKYIMILQDEHCKRCGNIYTDRCNKWCKECQINYLRKNFTNWTSGNKEMNKLIQEMQLKIDKYDDIVFEWVHYDQFNDIKEIVKSGFATVCSAKWRDGPLHYNVDEKKYTRNLNKTIALKYSHNSQNINKFLDEIKKCLKINFKIYGISQNSKTKDYIMVLHNKYLEKEFENYCVICNGKYANSVNKWCKSCQIKYLESNFTSWTSGNKNIDDFIQGMQLKIKSPFDKIFEWIPYSQFNNFKEIDNNKLFIVSLAKWKNGLLYWDNDSKKYIRKLSIKVSLKCLRNSQNVIDEVKLYLKDDIKDNITNIAIYGISQNPDTREYILVFHNEYCVKCGKLYTNTIYKWCKECQINHFKENFTNWTSNNKEIDDFIQEKQLKIVSYNNIVFEWIPYHQFINIKVIGEDSFATIYSAKWQDGLLYWNKDNRKYTRKLDTTVVLKCLHNIQNNILNEIELDSEIYGISQNPNTKNYIIILQNGWYKPCQIMYLKENLMNRSGNDEIDNFIQKVQSNTKKPFDIIFEWIPYNQLNNFEKINNEFLIIYSAKWKDGPLYWNSNNKEYIRKSDTKVTLKCLKYTTNEFINEISMYLKNNYNEAYTNLTIYGISQNPNTKNYIVIFHEEFCVKCNKIYTNTWNKWCKPCHLNYLKNDFTNRTSKNKNIDKLIQEMQLNINDPSDIIFEWIPYNQLSDIKEINKSNIATIYTSIWKDGPLYWNGMMYKRDSHKKVALKCLNNLKGNPDEFLSNKVKEYSINSYNNNIYGISQNADYYIIVLQDNYYKDHCLKCNEIYTNIFYKWCKPCQIKGFACFISENEKIDNYIQEMQLRNNSDLWDSNSWDKVFEWIPYNQFHNIKLVNKDDFSIVYSAKWINGPLYYNINKNKYMRSSEKSVALRCLSQNITSDNDFLSEVKTYLFNLYGILEVYGISRNPVTKDYIMVIHDKYFDKEFEKYCVKCAKIYADIQYRWCKSCQTDRLKKNFKEWTSGNKKIDDFIQDMQSKINDLSDIVFEWIPYEQFDDIEEIDKGGFATVYSAIWKKGPLFYNLSNKNYTRHENKLVALKCLYNSQNITNEFLKEIKEYSINKFNCNILRIYGLSQNPSTKEYIIILEYAEGGNFNKWVNNNWDNFSWLFKINTLLNISNGLKKIHQRKAVHRDLHTGNILFFTKNINVFSNSIISISDMGLCGEVSNVKDTNIYGVMPYVAPEVLRGNPYTQAADIYSFGMIMYFTATGRQPFDDCAHDEFLALDICRGNRPKINELEAPKCYIDLMKKCWDPNPDNRKDSNETYDLILKFRKSYVGGVFITDIYDNEIEIQFEKAEEYRKANLSMSNRNKQSHIHSQAIYASRLLNPFTECLDCIIIPKDC</sequence>
<protein>
    <recommendedName>
        <fullName evidence="1">Protein kinase domain-containing protein</fullName>
    </recommendedName>
</protein>
<dbReference type="PROSITE" id="PS50011">
    <property type="entry name" value="PROTEIN_KINASE_DOM"/>
    <property type="match status" value="1"/>
</dbReference>
<dbReference type="GO" id="GO:0005524">
    <property type="term" value="F:ATP binding"/>
    <property type="evidence" value="ECO:0007669"/>
    <property type="project" value="InterPro"/>
</dbReference>
<dbReference type="InterPro" id="IPR000719">
    <property type="entry name" value="Prot_kinase_dom"/>
</dbReference>
<dbReference type="Pfam" id="PF07714">
    <property type="entry name" value="PK_Tyr_Ser-Thr"/>
    <property type="match status" value="1"/>
</dbReference>
<comment type="caution">
    <text evidence="2">The sequence shown here is derived from an EMBL/GenBank/DDBJ whole genome shotgun (WGS) entry which is preliminary data.</text>
</comment>
<evidence type="ECO:0000259" key="1">
    <source>
        <dbReference type="PROSITE" id="PS50011"/>
    </source>
</evidence>
<keyword evidence="3" id="KW-1185">Reference proteome</keyword>